<evidence type="ECO:0000313" key="6">
    <source>
        <dbReference type="Proteomes" id="UP000250579"/>
    </source>
</evidence>
<dbReference type="CDD" id="cd04670">
    <property type="entry name" value="NUDIX_ASFGF2_Nudt6"/>
    <property type="match status" value="1"/>
</dbReference>
<evidence type="ECO:0000256" key="1">
    <source>
        <dbReference type="ARBA" id="ARBA00001946"/>
    </source>
</evidence>
<dbReference type="Gene3D" id="3.40.630.30">
    <property type="match status" value="1"/>
</dbReference>
<accession>A0A2Z5AE48</accession>
<comment type="similarity">
    <text evidence="3">Belongs to the Nudix hydrolase family.</text>
</comment>
<dbReference type="GO" id="GO:0047631">
    <property type="term" value="F:ADP-ribose diphosphatase activity"/>
    <property type="evidence" value="ECO:0007669"/>
    <property type="project" value="TreeGrafter"/>
</dbReference>
<dbReference type="Pfam" id="PF00293">
    <property type="entry name" value="NUDIX"/>
    <property type="match status" value="1"/>
</dbReference>
<dbReference type="PROSITE" id="PS51462">
    <property type="entry name" value="NUDIX"/>
    <property type="match status" value="1"/>
</dbReference>
<dbReference type="PROSITE" id="PS00893">
    <property type="entry name" value="NUDIX_BOX"/>
    <property type="match status" value="1"/>
</dbReference>
<dbReference type="STRING" id="47885.APT59_13735"/>
<evidence type="ECO:0000256" key="2">
    <source>
        <dbReference type="ARBA" id="ARBA00022801"/>
    </source>
</evidence>
<keyword evidence="2 3" id="KW-0378">Hydrolase</keyword>
<dbReference type="PANTHER" id="PTHR13994">
    <property type="entry name" value="NUDIX HYDROLASE RELATED"/>
    <property type="match status" value="1"/>
</dbReference>
<dbReference type="InterPro" id="IPR003293">
    <property type="entry name" value="Nudix_hydrolase6-like"/>
</dbReference>
<dbReference type="GO" id="GO:0051287">
    <property type="term" value="F:NAD binding"/>
    <property type="evidence" value="ECO:0007669"/>
    <property type="project" value="TreeGrafter"/>
</dbReference>
<dbReference type="InterPro" id="IPR000086">
    <property type="entry name" value="NUDIX_hydrolase_dom"/>
</dbReference>
<dbReference type="EMBL" id="CP022198">
    <property type="protein sequence ID" value="AXA67581.1"/>
    <property type="molecule type" value="Genomic_DNA"/>
</dbReference>
<protein>
    <submittedName>
        <fullName evidence="5">DNA mismatch repair protein MutT</fullName>
    </submittedName>
</protein>
<dbReference type="InterPro" id="IPR020476">
    <property type="entry name" value="Nudix_hydrolase"/>
</dbReference>
<reference evidence="5 6" key="1">
    <citation type="submission" date="2017-06" db="EMBL/GenBank/DDBJ databases">
        <title>Evolution towards high GC content and high-temperature stress adaptation in endophytic Pseudomonas oryzihabitans impacted its plant-growth promoting traits.</title>
        <authorList>
            <person name="Nascimento F.X."/>
        </authorList>
    </citation>
    <scope>NUCLEOTIDE SEQUENCE [LARGE SCALE GENOMIC DNA]</scope>
    <source>
        <strain evidence="5 6">MS8</strain>
    </source>
</reference>
<dbReference type="GO" id="GO:0035529">
    <property type="term" value="F:NADH pyrophosphatase activity"/>
    <property type="evidence" value="ECO:0007669"/>
    <property type="project" value="TreeGrafter"/>
</dbReference>
<organism evidence="5 6">
    <name type="scientific">Pseudomonas oryzihabitans</name>
    <dbReference type="NCBI Taxonomy" id="47885"/>
    <lineage>
        <taxon>Bacteria</taxon>
        <taxon>Pseudomonadati</taxon>
        <taxon>Pseudomonadota</taxon>
        <taxon>Gammaproteobacteria</taxon>
        <taxon>Pseudomonadales</taxon>
        <taxon>Pseudomonadaceae</taxon>
        <taxon>Pseudomonas</taxon>
    </lineage>
</organism>
<dbReference type="SUPFAM" id="SSF55811">
    <property type="entry name" value="Nudix"/>
    <property type="match status" value="1"/>
</dbReference>
<name>A0A2Z5AE48_9PSED</name>
<dbReference type="Pfam" id="PF18290">
    <property type="entry name" value="Nudix_hydro"/>
    <property type="match status" value="1"/>
</dbReference>
<proteinExistence type="inferred from homology"/>
<dbReference type="PANTHER" id="PTHR13994:SF13">
    <property type="entry name" value="FI03680P"/>
    <property type="match status" value="1"/>
</dbReference>
<dbReference type="Gene3D" id="3.90.79.10">
    <property type="entry name" value="Nucleoside Triphosphate Pyrophosphohydrolase"/>
    <property type="match status" value="1"/>
</dbReference>
<dbReference type="AlphaFoldDB" id="A0A2Z5AE48"/>
<evidence type="ECO:0000256" key="3">
    <source>
        <dbReference type="RuleBase" id="RU003476"/>
    </source>
</evidence>
<dbReference type="RefSeq" id="WP_208691676.1">
    <property type="nucleotide sequence ID" value="NZ_CP022198.1"/>
</dbReference>
<evidence type="ECO:0000259" key="4">
    <source>
        <dbReference type="PROSITE" id="PS51462"/>
    </source>
</evidence>
<dbReference type="InterPro" id="IPR020084">
    <property type="entry name" value="NUDIX_hydrolase_CS"/>
</dbReference>
<dbReference type="Proteomes" id="UP000250579">
    <property type="component" value="Chromosome"/>
</dbReference>
<dbReference type="InterPro" id="IPR015797">
    <property type="entry name" value="NUDIX_hydrolase-like_dom_sf"/>
</dbReference>
<sequence>MQYRQDAFNGLIIDAASLPSTREAFAPALAELLDSARRDGRNLIWLTLPLALGELVGVATRAGFVFHNCLEQELTLVWRGTATAFAPFVPTHSLGVGGLVLNARGELLTIRERGSQGYKLPGGHVELGEDLAPAVVREVWEETGIHSAFRSVVGLVTTHPYRFGKSNLYVVCRLDPLSADIAIQDPDEIEDARWLALADYLADPGNSAFNRELVRSLAQAKGLQASALNSERYPKAEVFLAQSSKD</sequence>
<evidence type="ECO:0000313" key="5">
    <source>
        <dbReference type="EMBL" id="AXA67581.1"/>
    </source>
</evidence>
<gene>
    <name evidence="5" type="ORF">CE139_17725</name>
</gene>
<dbReference type="PRINTS" id="PR00502">
    <property type="entry name" value="NUDIXFAMILY"/>
</dbReference>
<feature type="domain" description="Nudix hydrolase" evidence="4">
    <location>
        <begin position="91"/>
        <end position="219"/>
    </location>
</feature>
<dbReference type="InterPro" id="IPR040618">
    <property type="entry name" value="Pre-Nudix"/>
</dbReference>
<comment type="cofactor">
    <cofactor evidence="1">
        <name>Mg(2+)</name>
        <dbReference type="ChEBI" id="CHEBI:18420"/>
    </cofactor>
</comment>